<dbReference type="EMBL" id="DRLF01000349">
    <property type="protein sequence ID" value="HEC07214.1"/>
    <property type="molecule type" value="Genomic_DNA"/>
</dbReference>
<dbReference type="GO" id="GO:0005829">
    <property type="term" value="C:cytosol"/>
    <property type="evidence" value="ECO:0007669"/>
    <property type="project" value="TreeGrafter"/>
</dbReference>
<evidence type="ECO:0000256" key="2">
    <source>
        <dbReference type="ARBA" id="ARBA00022517"/>
    </source>
</evidence>
<protein>
    <recommendedName>
        <fullName evidence="5">Dual-action ribosomal maturation protein DarP</fullName>
    </recommendedName>
    <alternativeName>
        <fullName evidence="5">Large ribosomal subunit assembly factor DarP</fullName>
    </alternativeName>
</protein>
<dbReference type="GO" id="GO:0043022">
    <property type="term" value="F:ribosome binding"/>
    <property type="evidence" value="ECO:0007669"/>
    <property type="project" value="UniProtKB-UniRule"/>
</dbReference>
<dbReference type="InterPro" id="IPR023153">
    <property type="entry name" value="DarP_sf"/>
</dbReference>
<comment type="subcellular location">
    <subcellularLocation>
        <location evidence="5">Cytoplasm</location>
    </subcellularLocation>
    <text evidence="5">Associates with late stage pre-50S ribosomal subunits.</text>
</comment>
<gene>
    <name evidence="5" type="primary">darP</name>
    <name evidence="6" type="ORF">ENJ12_10195</name>
</gene>
<dbReference type="GO" id="GO:1902626">
    <property type="term" value="P:assembly of large subunit precursor of preribosome"/>
    <property type="evidence" value="ECO:0007669"/>
    <property type="project" value="UniProtKB-UniRule"/>
</dbReference>
<accession>A0A831RY73</accession>
<comment type="function">
    <text evidence="5">Member of a network of 50S ribosomal subunit biogenesis factors which assembles along the 30S-50S interface, preventing incorrect 23S rRNA structures from forming. Promotes peptidyl transferase center (PTC) maturation.</text>
</comment>
<organism evidence="6">
    <name type="scientific">Thiolapillus brandeum</name>
    <dbReference type="NCBI Taxonomy" id="1076588"/>
    <lineage>
        <taxon>Bacteria</taxon>
        <taxon>Pseudomonadati</taxon>
        <taxon>Pseudomonadota</taxon>
        <taxon>Gammaproteobacteria</taxon>
        <taxon>Chromatiales</taxon>
        <taxon>Sedimenticolaceae</taxon>
        <taxon>Thiolapillus</taxon>
    </lineage>
</organism>
<proteinExistence type="inferred from homology"/>
<keyword evidence="4 5" id="KW-0694">RNA-binding</keyword>
<evidence type="ECO:0000313" key="6">
    <source>
        <dbReference type="EMBL" id="HEC07214.1"/>
    </source>
</evidence>
<keyword evidence="3 5" id="KW-0699">rRNA-binding</keyword>
<dbReference type="Pfam" id="PF04751">
    <property type="entry name" value="DarP"/>
    <property type="match status" value="1"/>
</dbReference>
<dbReference type="PANTHER" id="PTHR38101">
    <property type="entry name" value="UPF0307 PROTEIN YJGA"/>
    <property type="match status" value="1"/>
</dbReference>
<dbReference type="Gene3D" id="1.10.60.30">
    <property type="entry name" value="PSPTO4464-like domains"/>
    <property type="match status" value="2"/>
</dbReference>
<evidence type="ECO:0000256" key="5">
    <source>
        <dbReference type="HAMAP-Rule" id="MF_00765"/>
    </source>
</evidence>
<dbReference type="PIRSF" id="PIRSF016183">
    <property type="entry name" value="UCP016183"/>
    <property type="match status" value="1"/>
</dbReference>
<dbReference type="InterPro" id="IPR006839">
    <property type="entry name" value="DarP"/>
</dbReference>
<dbReference type="Proteomes" id="UP000886339">
    <property type="component" value="Unassembled WGS sequence"/>
</dbReference>
<comment type="similarity">
    <text evidence="5">Belongs to the DarP family.</text>
</comment>
<comment type="caution">
    <text evidence="6">The sequence shown here is derived from an EMBL/GenBank/DDBJ whole genome shotgun (WGS) entry which is preliminary data.</text>
</comment>
<sequence length="181" mass="21011">MREVDEDGLAIRPNKTQLKRELAELQKLVVAIIALGEGERAKLDLDDKFLAGVHRAAAMKASSGRNREIKYLTKLLQKQNLEQIRDWFENRNSRHSEENRRFHALEKWRDRLVEQGDEALQQYLEQYPHTDRQQIRALIRSAVRERDTGKPAGAGKKLFRQLRENAADAVESAILSEQQEQ</sequence>
<dbReference type="HAMAP" id="MF_00765">
    <property type="entry name" value="DarP"/>
    <property type="match status" value="1"/>
</dbReference>
<evidence type="ECO:0000256" key="3">
    <source>
        <dbReference type="ARBA" id="ARBA00022730"/>
    </source>
</evidence>
<evidence type="ECO:0000256" key="4">
    <source>
        <dbReference type="ARBA" id="ARBA00022884"/>
    </source>
</evidence>
<evidence type="ECO:0000256" key="1">
    <source>
        <dbReference type="ARBA" id="ARBA00022490"/>
    </source>
</evidence>
<dbReference type="AlphaFoldDB" id="A0A831RY73"/>
<dbReference type="PANTHER" id="PTHR38101:SF1">
    <property type="entry name" value="UPF0307 PROTEIN YJGA"/>
    <property type="match status" value="1"/>
</dbReference>
<reference evidence="6" key="1">
    <citation type="journal article" date="2020" name="mSystems">
        <title>Genome- and Community-Level Interaction Insights into Carbon Utilization and Element Cycling Functions of Hydrothermarchaeota in Hydrothermal Sediment.</title>
        <authorList>
            <person name="Zhou Z."/>
            <person name="Liu Y."/>
            <person name="Xu W."/>
            <person name="Pan J."/>
            <person name="Luo Z.H."/>
            <person name="Li M."/>
        </authorList>
    </citation>
    <scope>NUCLEOTIDE SEQUENCE [LARGE SCALE GENOMIC DNA]</scope>
    <source>
        <strain evidence="6">HyVt-458</strain>
    </source>
</reference>
<dbReference type="CDD" id="cd16331">
    <property type="entry name" value="YjgA-like"/>
    <property type="match status" value="1"/>
</dbReference>
<name>A0A831RY73_9GAMM</name>
<dbReference type="NCBIfam" id="NF003593">
    <property type="entry name" value="PRK05255.1-1"/>
    <property type="match status" value="1"/>
</dbReference>
<keyword evidence="2 5" id="KW-0690">Ribosome biogenesis</keyword>
<dbReference type="GO" id="GO:0019843">
    <property type="term" value="F:rRNA binding"/>
    <property type="evidence" value="ECO:0007669"/>
    <property type="project" value="UniProtKB-UniRule"/>
</dbReference>
<dbReference type="SUPFAM" id="SSF158710">
    <property type="entry name" value="PSPTO4464-like"/>
    <property type="match status" value="1"/>
</dbReference>
<keyword evidence="1 5" id="KW-0963">Cytoplasm</keyword>